<protein>
    <submittedName>
        <fullName evidence="2">Uncharacterized protein</fullName>
    </submittedName>
</protein>
<sequence>MDLVILKSNQTTWTRPELAPPPHTTSAEGRLASYVQFNVQQAHIQGGSSVDLGFEPGNLQPRSRDLTTRPPRPIPAYKMGIGGNWVSNLQPIRS</sequence>
<dbReference type="AlphaFoldDB" id="A0A4Y2BVE8"/>
<comment type="caution">
    <text evidence="2">The sequence shown here is derived from an EMBL/GenBank/DDBJ whole genome shotgun (WGS) entry which is preliminary data.</text>
</comment>
<organism evidence="2 3">
    <name type="scientific">Araneus ventricosus</name>
    <name type="common">Orbweaver spider</name>
    <name type="synonym">Epeira ventricosa</name>
    <dbReference type="NCBI Taxonomy" id="182803"/>
    <lineage>
        <taxon>Eukaryota</taxon>
        <taxon>Metazoa</taxon>
        <taxon>Ecdysozoa</taxon>
        <taxon>Arthropoda</taxon>
        <taxon>Chelicerata</taxon>
        <taxon>Arachnida</taxon>
        <taxon>Araneae</taxon>
        <taxon>Araneomorphae</taxon>
        <taxon>Entelegynae</taxon>
        <taxon>Araneoidea</taxon>
        <taxon>Araneidae</taxon>
        <taxon>Araneus</taxon>
    </lineage>
</organism>
<keyword evidence="3" id="KW-1185">Reference proteome</keyword>
<evidence type="ECO:0000256" key="1">
    <source>
        <dbReference type="SAM" id="MobiDB-lite"/>
    </source>
</evidence>
<proteinExistence type="predicted"/>
<feature type="region of interest" description="Disordered" evidence="1">
    <location>
        <begin position="48"/>
        <end position="80"/>
    </location>
</feature>
<dbReference type="Proteomes" id="UP000499080">
    <property type="component" value="Unassembled WGS sequence"/>
</dbReference>
<gene>
    <name evidence="2" type="ORF">AVEN_54145_1</name>
</gene>
<feature type="region of interest" description="Disordered" evidence="1">
    <location>
        <begin position="1"/>
        <end position="26"/>
    </location>
</feature>
<evidence type="ECO:0000313" key="3">
    <source>
        <dbReference type="Proteomes" id="UP000499080"/>
    </source>
</evidence>
<reference evidence="2 3" key="1">
    <citation type="journal article" date="2019" name="Sci. Rep.">
        <title>Orb-weaving spider Araneus ventricosus genome elucidates the spidroin gene catalogue.</title>
        <authorList>
            <person name="Kono N."/>
            <person name="Nakamura H."/>
            <person name="Ohtoshi R."/>
            <person name="Moran D.A.P."/>
            <person name="Shinohara A."/>
            <person name="Yoshida Y."/>
            <person name="Fujiwara M."/>
            <person name="Mori M."/>
            <person name="Tomita M."/>
            <person name="Arakawa K."/>
        </authorList>
    </citation>
    <scope>NUCLEOTIDE SEQUENCE [LARGE SCALE GENOMIC DNA]</scope>
</reference>
<evidence type="ECO:0000313" key="2">
    <source>
        <dbReference type="EMBL" id="GBL95547.1"/>
    </source>
</evidence>
<accession>A0A4Y2BVE8</accession>
<name>A0A4Y2BVE8_ARAVE</name>
<dbReference type="EMBL" id="BGPR01000112">
    <property type="protein sequence ID" value="GBL95547.1"/>
    <property type="molecule type" value="Genomic_DNA"/>
</dbReference>